<gene>
    <name evidence="2" type="ORF">OM33_10925</name>
</gene>
<dbReference type="KEGG" id="pseo:OM33_10925"/>
<proteinExistence type="predicted"/>
<dbReference type="eggNOG" id="COG0834">
    <property type="taxonomic scope" value="Bacteria"/>
</dbReference>
<dbReference type="HOGENOM" id="CLU_1155624_0_0_6"/>
<dbReference type="RefSeq" id="WP_038641660.1">
    <property type="nucleotide sequence ID" value="NZ_CP009888.1"/>
</dbReference>
<reference evidence="2 3" key="1">
    <citation type="submission" date="2014-11" db="EMBL/GenBank/DDBJ databases">
        <title>Complete Genome Sequence of Pseudoalteromonas sp. Strain OCN003 Isolated from Kaneohe Bay, Oahu, Hawaii.</title>
        <authorList>
            <person name="Beurmann S."/>
            <person name="Videau P."/>
            <person name="Ushijima B."/>
            <person name="Smith A.M."/>
            <person name="Aeby G.S."/>
            <person name="Callahan S.M."/>
            <person name="Belcaid M."/>
        </authorList>
    </citation>
    <scope>NUCLEOTIDE SEQUENCE [LARGE SCALE GENOMIC DNA]</scope>
    <source>
        <strain evidence="2 3">OCN003</strain>
    </source>
</reference>
<dbReference type="Gene3D" id="3.40.190.10">
    <property type="entry name" value="Periplasmic binding protein-like II"/>
    <property type="match status" value="2"/>
</dbReference>
<feature type="chain" id="PRO_5002027960" evidence="1">
    <location>
        <begin position="18"/>
        <end position="240"/>
    </location>
</feature>
<sequence length="240" mass="26958">MKILFVLLCIVSCSVKAANSITFAVGHDHQKMIIDYPFYAASWEILNVELTNIGYTVKTNIYPWARAKESVKKGKSDGLFLAANFKGRESWASLSIAIGQDQFGVFQNHRSDPLAPFGSVRLLSNYSQLTFLDQNKQIKVTTAQEGLLLLSNQKLQGFVMSRSYGDYLLHNELHTLNKRIVFNEEKIETYTAHIAVGKTNPERAGILSIVNKAIGNAFKSGSYKKIMQKHGVEEYQLVTF</sequence>
<dbReference type="Proteomes" id="UP000030341">
    <property type="component" value="Chromosome 1"/>
</dbReference>
<accession>A0A0A7EG97</accession>
<dbReference type="OrthoDB" id="6292575at2"/>
<evidence type="ECO:0000313" key="3">
    <source>
        <dbReference type="Proteomes" id="UP000030341"/>
    </source>
</evidence>
<evidence type="ECO:0000313" key="2">
    <source>
        <dbReference type="EMBL" id="AIY65614.1"/>
    </source>
</evidence>
<evidence type="ECO:0000256" key="1">
    <source>
        <dbReference type="SAM" id="SignalP"/>
    </source>
</evidence>
<dbReference type="SUPFAM" id="SSF53850">
    <property type="entry name" value="Periplasmic binding protein-like II"/>
    <property type="match status" value="1"/>
</dbReference>
<protein>
    <submittedName>
        <fullName evidence="2">Uncharacterized protein</fullName>
    </submittedName>
</protein>
<name>A0A0A7EG97_9GAMM</name>
<keyword evidence="3" id="KW-1185">Reference proteome</keyword>
<keyword evidence="1" id="KW-0732">Signal</keyword>
<feature type="signal peptide" evidence="1">
    <location>
        <begin position="1"/>
        <end position="17"/>
    </location>
</feature>
<dbReference type="AlphaFoldDB" id="A0A0A7EG97"/>
<dbReference type="EMBL" id="CP009888">
    <property type="protein sequence ID" value="AIY65614.1"/>
    <property type="molecule type" value="Genomic_DNA"/>
</dbReference>
<organism evidence="2 3">
    <name type="scientific">Pseudoalteromonas piratica</name>
    <dbReference type="NCBI Taxonomy" id="1348114"/>
    <lineage>
        <taxon>Bacteria</taxon>
        <taxon>Pseudomonadati</taxon>
        <taxon>Pseudomonadota</taxon>
        <taxon>Gammaproteobacteria</taxon>
        <taxon>Alteromonadales</taxon>
        <taxon>Pseudoalteromonadaceae</taxon>
        <taxon>Pseudoalteromonas</taxon>
    </lineage>
</organism>